<name>A0A1A9Z5Y5_GLOPL</name>
<accession>A0A1A9Z5Y5</accession>
<proteinExistence type="predicted"/>
<sequence>MEGSVAQLNLSITICKADNALPIHGHIEQQRPTTIIHTIFRGNKEITLIAPSAMYWIKLIKGVGATIIIKQKNKTHSPSSQILKLSFMNANANAKSKFYCSKKCLPFGTYLYRPLKVTLIFEPLWMHIASCIKFNPKCLTVVIVSGTVVMLRLNFLRTTSEAQSKGSKIKVMHRHLLKILRRDDS</sequence>
<organism evidence="1 2">
    <name type="scientific">Glossina pallidipes</name>
    <name type="common">Tsetse fly</name>
    <dbReference type="NCBI Taxonomy" id="7398"/>
    <lineage>
        <taxon>Eukaryota</taxon>
        <taxon>Metazoa</taxon>
        <taxon>Ecdysozoa</taxon>
        <taxon>Arthropoda</taxon>
        <taxon>Hexapoda</taxon>
        <taxon>Insecta</taxon>
        <taxon>Pterygota</taxon>
        <taxon>Neoptera</taxon>
        <taxon>Endopterygota</taxon>
        <taxon>Diptera</taxon>
        <taxon>Brachycera</taxon>
        <taxon>Muscomorpha</taxon>
        <taxon>Hippoboscoidea</taxon>
        <taxon>Glossinidae</taxon>
        <taxon>Glossina</taxon>
    </lineage>
</organism>
<reference evidence="1" key="2">
    <citation type="submission" date="2020-05" db="UniProtKB">
        <authorList>
            <consortium name="EnsemblMetazoa"/>
        </authorList>
    </citation>
    <scope>IDENTIFICATION</scope>
    <source>
        <strain evidence="1">IAEA</strain>
    </source>
</reference>
<protein>
    <submittedName>
        <fullName evidence="1">Uncharacterized protein</fullName>
    </submittedName>
</protein>
<dbReference type="AlphaFoldDB" id="A0A1A9Z5Y5"/>
<dbReference type="VEuPathDB" id="VectorBase:GPAI004879"/>
<dbReference type="Proteomes" id="UP000092445">
    <property type="component" value="Unassembled WGS sequence"/>
</dbReference>
<dbReference type="EnsemblMetazoa" id="GPAI004879-RA">
    <property type="protein sequence ID" value="GPAI004879-PA"/>
    <property type="gene ID" value="GPAI004879"/>
</dbReference>
<evidence type="ECO:0000313" key="2">
    <source>
        <dbReference type="Proteomes" id="UP000092445"/>
    </source>
</evidence>
<reference evidence="2" key="1">
    <citation type="submission" date="2014-03" db="EMBL/GenBank/DDBJ databases">
        <authorList>
            <person name="Aksoy S."/>
            <person name="Warren W."/>
            <person name="Wilson R.K."/>
        </authorList>
    </citation>
    <scope>NUCLEOTIDE SEQUENCE [LARGE SCALE GENOMIC DNA]</scope>
    <source>
        <strain evidence="2">IAEA</strain>
    </source>
</reference>
<keyword evidence="2" id="KW-1185">Reference proteome</keyword>
<evidence type="ECO:0000313" key="1">
    <source>
        <dbReference type="EnsemblMetazoa" id="GPAI004879-PA"/>
    </source>
</evidence>